<dbReference type="GO" id="GO:0016020">
    <property type="term" value="C:membrane"/>
    <property type="evidence" value="ECO:0007669"/>
    <property type="project" value="UniProtKB-SubCell"/>
</dbReference>
<evidence type="ECO:0000256" key="5">
    <source>
        <dbReference type="ARBA" id="ARBA00023136"/>
    </source>
</evidence>
<dbReference type="PANTHER" id="PTHR13353:SF5">
    <property type="entry name" value="TRANSMEMBRANE PROTEIN 19"/>
    <property type="match status" value="1"/>
</dbReference>
<dbReference type="Proteomes" id="UP000050501">
    <property type="component" value="Unassembled WGS sequence"/>
</dbReference>
<proteinExistence type="inferred from homology"/>
<evidence type="ECO:0008006" key="10">
    <source>
        <dbReference type="Google" id="ProtNLM"/>
    </source>
</evidence>
<keyword evidence="9" id="KW-1185">Reference proteome</keyword>
<comment type="similarity">
    <text evidence="2">Belongs to the TMEM19 family.</text>
</comment>
<feature type="transmembrane region" description="Helical" evidence="6">
    <location>
        <begin position="194"/>
        <end position="211"/>
    </location>
</feature>
<feature type="transmembrane region" description="Helical" evidence="6">
    <location>
        <begin position="257"/>
        <end position="275"/>
    </location>
</feature>
<dbReference type="OrthoDB" id="9808500at2"/>
<comment type="subcellular location">
    <subcellularLocation>
        <location evidence="1">Membrane</location>
        <topology evidence="1">Multi-pass membrane protein</topology>
    </subcellularLocation>
</comment>
<protein>
    <recommendedName>
        <fullName evidence="10">DUF92 domain-containing protein</fullName>
    </recommendedName>
</protein>
<sequence>MKINAIQLVIGLAAAVVIALAAYRARSLSRSGALAAAVLGTVVFGLGGLGWAVLLVGFFVSSSGLSRFAGRRKEALNEKFSKGSQRDYAQVAANGGIAGLFVILHVLFPQALWPWAGFAGALAAANADTWATELGVLSRSAPRLITTGQRVERGTSGGISAAGTLAAGSGALFIALLAVLFWPGGLLALGWEQIAAALAAVTLAGLAGSLVDSLLGATLQAIYHCPACGKETERHPLHLCGTPTTRLRGLSWLGNDWVNTLCTLSGALAAALWFVF</sequence>
<feature type="transmembrane region" description="Helical" evidence="6">
    <location>
        <begin position="37"/>
        <end position="70"/>
    </location>
</feature>
<dbReference type="AlphaFoldDB" id="A0A0P6XID4"/>
<dbReference type="EMBL" id="LGCM01000045">
    <property type="protein sequence ID" value="KPL79876.1"/>
    <property type="molecule type" value="Genomic_DNA"/>
</dbReference>
<comment type="caution">
    <text evidence="8">The sequence shown here is derived from an EMBL/GenBank/DDBJ whole genome shotgun (WGS) entry which is preliminary data.</text>
</comment>
<dbReference type="RefSeq" id="WP_062417372.1">
    <property type="nucleotide sequence ID" value="NZ_DF967974.1"/>
</dbReference>
<evidence type="ECO:0000313" key="9">
    <source>
        <dbReference type="Proteomes" id="UP000050501"/>
    </source>
</evidence>
<evidence type="ECO:0000313" key="8">
    <source>
        <dbReference type="EMBL" id="KPL79876.1"/>
    </source>
</evidence>
<organism evidence="8 9">
    <name type="scientific">Levilinea saccharolytica</name>
    <dbReference type="NCBI Taxonomy" id="229921"/>
    <lineage>
        <taxon>Bacteria</taxon>
        <taxon>Bacillati</taxon>
        <taxon>Chloroflexota</taxon>
        <taxon>Anaerolineae</taxon>
        <taxon>Anaerolineales</taxon>
        <taxon>Anaerolineaceae</taxon>
        <taxon>Levilinea</taxon>
    </lineage>
</organism>
<evidence type="ECO:0000256" key="4">
    <source>
        <dbReference type="ARBA" id="ARBA00022989"/>
    </source>
</evidence>
<keyword evidence="5 6" id="KW-0472">Membrane</keyword>
<reference evidence="8 9" key="1">
    <citation type="submission" date="2015-07" db="EMBL/GenBank/DDBJ databases">
        <title>Genome sequence of Levilinea saccharolytica DSM 16555.</title>
        <authorList>
            <person name="Hemp J."/>
            <person name="Ward L.M."/>
            <person name="Pace L.A."/>
            <person name="Fischer W.W."/>
        </authorList>
    </citation>
    <scope>NUCLEOTIDE SEQUENCE [LARGE SCALE GENOMIC DNA]</scope>
    <source>
        <strain evidence="8 9">KIBI-1</strain>
    </source>
</reference>
<dbReference type="STRING" id="229921.ADN01_12880"/>
<evidence type="ECO:0000256" key="3">
    <source>
        <dbReference type="ARBA" id="ARBA00022692"/>
    </source>
</evidence>
<evidence type="ECO:0000313" key="7">
    <source>
        <dbReference type="EMBL" id="KPL79842.1"/>
    </source>
</evidence>
<feature type="transmembrane region" description="Helical" evidence="6">
    <location>
        <begin position="91"/>
        <end position="108"/>
    </location>
</feature>
<evidence type="ECO:0000256" key="6">
    <source>
        <dbReference type="SAM" id="Phobius"/>
    </source>
</evidence>
<dbReference type="InterPro" id="IPR002794">
    <property type="entry name" value="DUF92_TMEM19"/>
</dbReference>
<dbReference type="Pfam" id="PF01940">
    <property type="entry name" value="DUF92"/>
    <property type="match status" value="1"/>
</dbReference>
<name>A0A0P6XID4_9CHLR</name>
<dbReference type="PANTHER" id="PTHR13353">
    <property type="entry name" value="TRANSMEMBRANE PROTEIN 19"/>
    <property type="match status" value="1"/>
</dbReference>
<feature type="transmembrane region" description="Helical" evidence="6">
    <location>
        <begin position="159"/>
        <end position="182"/>
    </location>
</feature>
<keyword evidence="3 6" id="KW-0812">Transmembrane</keyword>
<evidence type="ECO:0000256" key="1">
    <source>
        <dbReference type="ARBA" id="ARBA00004141"/>
    </source>
</evidence>
<gene>
    <name evidence="7" type="ORF">ADN01_12880</name>
    <name evidence="8" type="ORF">ADN01_13195</name>
</gene>
<dbReference type="EMBL" id="LGCM01000045">
    <property type="protein sequence ID" value="KPL79842.1"/>
    <property type="molecule type" value="Genomic_DNA"/>
</dbReference>
<keyword evidence="4 6" id="KW-1133">Transmembrane helix</keyword>
<evidence type="ECO:0000256" key="2">
    <source>
        <dbReference type="ARBA" id="ARBA00009012"/>
    </source>
</evidence>
<accession>A0A0P6XID4</accession>